<dbReference type="InterPro" id="IPR002182">
    <property type="entry name" value="NB-ARC"/>
</dbReference>
<dbReference type="InterPro" id="IPR044974">
    <property type="entry name" value="Disease_R_plants"/>
</dbReference>
<reference evidence="3" key="1">
    <citation type="submission" date="2023-10" db="EMBL/GenBank/DDBJ databases">
        <title>Chromosome-level genome of the transformable northern wattle, Acacia crassicarpa.</title>
        <authorList>
            <person name="Massaro I."/>
            <person name="Sinha N.R."/>
            <person name="Poethig S."/>
            <person name="Leichty A.R."/>
        </authorList>
    </citation>
    <scope>NUCLEOTIDE SEQUENCE</scope>
    <source>
        <strain evidence="3">Acra3RX</strain>
        <tissue evidence="3">Leaf</tissue>
    </source>
</reference>
<dbReference type="PANTHER" id="PTHR11017">
    <property type="entry name" value="LEUCINE-RICH REPEAT-CONTAINING PROTEIN"/>
    <property type="match status" value="1"/>
</dbReference>
<dbReference type="Pfam" id="PF01582">
    <property type="entry name" value="TIR"/>
    <property type="match status" value="1"/>
</dbReference>
<evidence type="ECO:0000259" key="2">
    <source>
        <dbReference type="Pfam" id="PF01582"/>
    </source>
</evidence>
<name>A0AAE1IYJ7_9FABA</name>
<dbReference type="SUPFAM" id="SSF52540">
    <property type="entry name" value="P-loop containing nucleoside triphosphate hydrolases"/>
    <property type="match status" value="1"/>
</dbReference>
<dbReference type="PANTHER" id="PTHR11017:SF574">
    <property type="entry name" value="ADP-RIBOSYL CYCLASE_CYCLIC ADP-RIBOSE HYDROLASE"/>
    <property type="match status" value="1"/>
</dbReference>
<feature type="domain" description="TIR" evidence="2">
    <location>
        <begin position="7"/>
        <end position="65"/>
    </location>
</feature>
<evidence type="ECO:0000313" key="3">
    <source>
        <dbReference type="EMBL" id="KAK4259217.1"/>
    </source>
</evidence>
<accession>A0AAE1IYJ7</accession>
<dbReference type="Gene3D" id="3.40.50.300">
    <property type="entry name" value="P-loop containing nucleotide triphosphate hydrolases"/>
    <property type="match status" value="1"/>
</dbReference>
<comment type="caution">
    <text evidence="3">The sequence shown here is derived from an EMBL/GenBank/DDBJ whole genome shotgun (WGS) entry which is preliminary data.</text>
</comment>
<dbReference type="InterPro" id="IPR000157">
    <property type="entry name" value="TIR_dom"/>
</dbReference>
<proteinExistence type="predicted"/>
<dbReference type="AlphaFoldDB" id="A0AAE1IYJ7"/>
<dbReference type="GO" id="GO:0043531">
    <property type="term" value="F:ADP binding"/>
    <property type="evidence" value="ECO:0007669"/>
    <property type="project" value="InterPro"/>
</dbReference>
<feature type="domain" description="NB-ARC" evidence="1">
    <location>
        <begin position="72"/>
        <end position="142"/>
    </location>
</feature>
<dbReference type="Pfam" id="PF00931">
    <property type="entry name" value="NB-ARC"/>
    <property type="match status" value="1"/>
</dbReference>
<dbReference type="InterPro" id="IPR035897">
    <property type="entry name" value="Toll_tir_struct_dom_sf"/>
</dbReference>
<dbReference type="EMBL" id="JAWXYG010000011">
    <property type="protein sequence ID" value="KAK4259217.1"/>
    <property type="molecule type" value="Genomic_DNA"/>
</dbReference>
<dbReference type="GO" id="GO:0007165">
    <property type="term" value="P:signal transduction"/>
    <property type="evidence" value="ECO:0007669"/>
    <property type="project" value="InterPro"/>
</dbReference>
<protein>
    <submittedName>
        <fullName evidence="3">Uncharacterized protein</fullName>
    </submittedName>
</protein>
<sequence length="167" mass="19208">MKRRFEDNPEKSQKWINALHKAANLFGFDSKNIRPEFKLVEEIVKDALNKLNYNSSYHLEGLVGIARHIKNIENLLKEACIVGIWGMGGAGKTTLAKALFQELRAQFDAFSFIENVKEKLKDIGLDKLQQNCLKEFLKDKEISIYDINSASVKKDSDARKFSFYLMM</sequence>
<organism evidence="3 4">
    <name type="scientific">Acacia crassicarpa</name>
    <name type="common">northern wattle</name>
    <dbReference type="NCBI Taxonomy" id="499986"/>
    <lineage>
        <taxon>Eukaryota</taxon>
        <taxon>Viridiplantae</taxon>
        <taxon>Streptophyta</taxon>
        <taxon>Embryophyta</taxon>
        <taxon>Tracheophyta</taxon>
        <taxon>Spermatophyta</taxon>
        <taxon>Magnoliopsida</taxon>
        <taxon>eudicotyledons</taxon>
        <taxon>Gunneridae</taxon>
        <taxon>Pentapetalae</taxon>
        <taxon>rosids</taxon>
        <taxon>fabids</taxon>
        <taxon>Fabales</taxon>
        <taxon>Fabaceae</taxon>
        <taxon>Caesalpinioideae</taxon>
        <taxon>mimosoid clade</taxon>
        <taxon>Acacieae</taxon>
        <taxon>Acacia</taxon>
    </lineage>
</organism>
<dbReference type="Proteomes" id="UP001293593">
    <property type="component" value="Unassembled WGS sequence"/>
</dbReference>
<evidence type="ECO:0000259" key="1">
    <source>
        <dbReference type="Pfam" id="PF00931"/>
    </source>
</evidence>
<dbReference type="Gene3D" id="3.40.50.10140">
    <property type="entry name" value="Toll/interleukin-1 receptor homology (TIR) domain"/>
    <property type="match status" value="1"/>
</dbReference>
<keyword evidence="4" id="KW-1185">Reference proteome</keyword>
<dbReference type="InterPro" id="IPR027417">
    <property type="entry name" value="P-loop_NTPase"/>
</dbReference>
<gene>
    <name evidence="3" type="ORF">QN277_005571</name>
</gene>
<evidence type="ECO:0000313" key="4">
    <source>
        <dbReference type="Proteomes" id="UP001293593"/>
    </source>
</evidence>
<dbReference type="GO" id="GO:0006952">
    <property type="term" value="P:defense response"/>
    <property type="evidence" value="ECO:0007669"/>
    <property type="project" value="InterPro"/>
</dbReference>